<proteinExistence type="predicted"/>
<dbReference type="SMART" id="SM00028">
    <property type="entry name" value="TPR"/>
    <property type="match status" value="4"/>
</dbReference>
<dbReference type="PANTHER" id="PTHR44186:SF1">
    <property type="entry name" value="BARDET-BIEDL SYNDROME 4 PROTEIN"/>
    <property type="match status" value="1"/>
</dbReference>
<dbReference type="SUPFAM" id="SSF48452">
    <property type="entry name" value="TPR-like"/>
    <property type="match status" value="3"/>
</dbReference>
<organism evidence="5 6">
    <name type="scientific">Sediminibacterium roseum</name>
    <dbReference type="NCBI Taxonomy" id="1978412"/>
    <lineage>
        <taxon>Bacteria</taxon>
        <taxon>Pseudomonadati</taxon>
        <taxon>Bacteroidota</taxon>
        <taxon>Chitinophagia</taxon>
        <taxon>Chitinophagales</taxon>
        <taxon>Chitinophagaceae</taxon>
        <taxon>Sediminibacterium</taxon>
    </lineage>
</organism>
<dbReference type="Proteomes" id="UP000753802">
    <property type="component" value="Unassembled WGS sequence"/>
</dbReference>
<sequence>MKNKITTALIALFLAGSGYTQTTAEGVKQFQYEKPLAAEQTFSQVLAKNPADLEALYWLARIQLVAAPGTKTNPFPVMTEALRSQPLGKVIQGILLLKQGDTIQSTTLFNDAIGTARKKDPAIQLAIADALIDAPNGNLPYAMALLDEAQKKDKKNASIFIARGDAYRKLYNGSDAFRNYQAAAALAPANPIPYYKIGKIYQTQNNPDVFMEYYNKAIAADASFGPVYYQLYYYYFSRDVNRSMENLQKYIALSDPGIKNSYMLTDQYFVSKKYAEAVSEANKIIASEADQTKPRIYKLLALSYDALKDNRNAGENLKLYFEKTNDSLYTADDFELMAKVAENNKEDSLVTVWYEKALALQNDPKKKADIVRKIIAFDKKLKLYDKQAYWFAQLRSLPGEMSNVDIFNWGVANYNAQNYVAADSVFGIYATKYPEQTFGYYWRARSNAAMDTAMETGLAVPHYEDLIRVASKDTVNANNKKWLIQAYGYIAAFKVNTEKKYDDALAYYDKILQLDPGNDDADKYKDILEKMIDSRTAADKPKE</sequence>
<gene>
    <name evidence="5" type="ORF">GWC95_10315</name>
</gene>
<protein>
    <recommendedName>
        <fullName evidence="7">Tetratricopeptide repeat-containing protein</fullName>
    </recommendedName>
</protein>
<keyword evidence="2 3" id="KW-0802">TPR repeat</keyword>
<evidence type="ECO:0000256" key="2">
    <source>
        <dbReference type="ARBA" id="ARBA00022803"/>
    </source>
</evidence>
<dbReference type="Gene3D" id="1.25.40.10">
    <property type="entry name" value="Tetratricopeptide repeat domain"/>
    <property type="match status" value="2"/>
</dbReference>
<evidence type="ECO:0000256" key="4">
    <source>
        <dbReference type="SAM" id="SignalP"/>
    </source>
</evidence>
<accession>A0ABW9ZZJ4</accession>
<dbReference type="EMBL" id="JAACJS010000012">
    <property type="protein sequence ID" value="NCI50316.1"/>
    <property type="molecule type" value="Genomic_DNA"/>
</dbReference>
<evidence type="ECO:0000313" key="6">
    <source>
        <dbReference type="Proteomes" id="UP000753802"/>
    </source>
</evidence>
<keyword evidence="4" id="KW-0732">Signal</keyword>
<dbReference type="RefSeq" id="WP_161818618.1">
    <property type="nucleotide sequence ID" value="NZ_JAACJS010000012.1"/>
</dbReference>
<evidence type="ECO:0000256" key="1">
    <source>
        <dbReference type="ARBA" id="ARBA00022737"/>
    </source>
</evidence>
<evidence type="ECO:0000256" key="3">
    <source>
        <dbReference type="PROSITE-ProRule" id="PRU00339"/>
    </source>
</evidence>
<feature type="repeat" description="TPR" evidence="3">
    <location>
        <begin position="157"/>
        <end position="190"/>
    </location>
</feature>
<dbReference type="InterPro" id="IPR019734">
    <property type="entry name" value="TPR_rpt"/>
</dbReference>
<feature type="signal peptide" evidence="4">
    <location>
        <begin position="1"/>
        <end position="24"/>
    </location>
</feature>
<dbReference type="PROSITE" id="PS50005">
    <property type="entry name" value="TPR"/>
    <property type="match status" value="1"/>
</dbReference>
<dbReference type="InterPro" id="IPR011990">
    <property type="entry name" value="TPR-like_helical_dom_sf"/>
</dbReference>
<comment type="caution">
    <text evidence="5">The sequence shown here is derived from an EMBL/GenBank/DDBJ whole genome shotgun (WGS) entry which is preliminary data.</text>
</comment>
<reference evidence="5 6" key="1">
    <citation type="submission" date="2020-01" db="EMBL/GenBank/DDBJ databases">
        <title>Genome analysis.</title>
        <authorList>
            <person name="Wu S."/>
            <person name="Wang G."/>
        </authorList>
    </citation>
    <scope>NUCLEOTIDE SEQUENCE [LARGE SCALE GENOMIC DNA]</scope>
    <source>
        <strain evidence="5 6">SYL130</strain>
    </source>
</reference>
<evidence type="ECO:0000313" key="5">
    <source>
        <dbReference type="EMBL" id="NCI50316.1"/>
    </source>
</evidence>
<dbReference type="PANTHER" id="PTHR44186">
    <property type="match status" value="1"/>
</dbReference>
<name>A0ABW9ZZJ4_9BACT</name>
<keyword evidence="1" id="KW-0677">Repeat</keyword>
<keyword evidence="6" id="KW-1185">Reference proteome</keyword>
<evidence type="ECO:0008006" key="7">
    <source>
        <dbReference type="Google" id="ProtNLM"/>
    </source>
</evidence>
<feature type="chain" id="PRO_5046638941" description="Tetratricopeptide repeat-containing protein" evidence="4">
    <location>
        <begin position="25"/>
        <end position="543"/>
    </location>
</feature>